<accession>A0AAV4YC67</accession>
<reference evidence="2 3" key="1">
    <citation type="submission" date="2021-06" db="EMBL/GenBank/DDBJ databases">
        <title>Caerostris extrusa draft genome.</title>
        <authorList>
            <person name="Kono N."/>
            <person name="Arakawa K."/>
        </authorList>
    </citation>
    <scope>NUCLEOTIDE SEQUENCE [LARGE SCALE GENOMIC DNA]</scope>
</reference>
<organism evidence="2 3">
    <name type="scientific">Caerostris extrusa</name>
    <name type="common">Bark spider</name>
    <name type="synonym">Caerostris bankana</name>
    <dbReference type="NCBI Taxonomy" id="172846"/>
    <lineage>
        <taxon>Eukaryota</taxon>
        <taxon>Metazoa</taxon>
        <taxon>Ecdysozoa</taxon>
        <taxon>Arthropoda</taxon>
        <taxon>Chelicerata</taxon>
        <taxon>Arachnida</taxon>
        <taxon>Araneae</taxon>
        <taxon>Araneomorphae</taxon>
        <taxon>Entelegynae</taxon>
        <taxon>Araneoidea</taxon>
        <taxon>Araneidae</taxon>
        <taxon>Caerostris</taxon>
    </lineage>
</organism>
<feature type="compositionally biased region" description="Polar residues" evidence="1">
    <location>
        <begin position="106"/>
        <end position="116"/>
    </location>
</feature>
<feature type="compositionally biased region" description="Polar residues" evidence="1">
    <location>
        <begin position="84"/>
        <end position="93"/>
    </location>
</feature>
<dbReference type="AlphaFoldDB" id="A0AAV4YC67"/>
<dbReference type="EMBL" id="BPLR01001673">
    <property type="protein sequence ID" value="GIZ03965.1"/>
    <property type="molecule type" value="Genomic_DNA"/>
</dbReference>
<gene>
    <name evidence="2" type="ORF">CEXT_200171</name>
</gene>
<name>A0AAV4YC67_CAEEX</name>
<comment type="caution">
    <text evidence="2">The sequence shown here is derived from an EMBL/GenBank/DDBJ whole genome shotgun (WGS) entry which is preliminary data.</text>
</comment>
<dbReference type="Proteomes" id="UP001054945">
    <property type="component" value="Unassembled WGS sequence"/>
</dbReference>
<proteinExistence type="predicted"/>
<evidence type="ECO:0000256" key="1">
    <source>
        <dbReference type="SAM" id="MobiDB-lite"/>
    </source>
</evidence>
<evidence type="ECO:0000313" key="2">
    <source>
        <dbReference type="EMBL" id="GIZ03965.1"/>
    </source>
</evidence>
<protein>
    <submittedName>
        <fullName evidence="2">Uncharacterized protein</fullName>
    </submittedName>
</protein>
<sequence>MAQLEGRIFELEKAASSKVNVPIIASAQTANEAIKPTFAAKNLDITKANIEIKRVSHTKNGGILVETVDDDGLNNLLKELKTAPPSTRNSTWGNPPKEPPNLFALESQTTPQKTPS</sequence>
<feature type="region of interest" description="Disordered" evidence="1">
    <location>
        <begin position="81"/>
        <end position="116"/>
    </location>
</feature>
<keyword evidence="3" id="KW-1185">Reference proteome</keyword>
<evidence type="ECO:0000313" key="3">
    <source>
        <dbReference type="Proteomes" id="UP001054945"/>
    </source>
</evidence>